<sequence>MEETTMKDTAKIIVLAGLWKRAFAFLFDMFCAAALTAILYFSAVFPFVSDAEAQRENATILNSRRLESGLYADFDGTAVDPLSFPEIDDVDSFYGVEVTYNGESQEIKLLDWLYVYWTEDAVEFGNPLVDPDEFASSILDTQSTGSIESVYFNEDGELRVEYEEGEELAAYTELYAAYNEALNSLSKDEVISDVNRAMNEDAYIALLWVIPPLLGSLAVFYLAVPLCFPDGQTFGKKIFKMVVLTKLGYYYSRPKRVWRFFAFVLELSVTLLTFGALLLISYTMTMFTKKHRSIHDYLAGSVVAKEDESLWFFDPAEEEEYNERQRRKKQMGE</sequence>
<proteinExistence type="predicted"/>
<accession>A0A9D9DGQ0</accession>
<dbReference type="PANTHER" id="PTHR36115">
    <property type="entry name" value="PROLINE-RICH ANTIGEN HOMOLOG-RELATED"/>
    <property type="match status" value="1"/>
</dbReference>
<evidence type="ECO:0000313" key="9">
    <source>
        <dbReference type="Proteomes" id="UP000823634"/>
    </source>
</evidence>
<protein>
    <submittedName>
        <fullName evidence="8">RDD family protein</fullName>
    </submittedName>
</protein>
<reference evidence="8" key="1">
    <citation type="submission" date="2020-10" db="EMBL/GenBank/DDBJ databases">
        <authorList>
            <person name="Gilroy R."/>
        </authorList>
    </citation>
    <scope>NUCLEOTIDE SEQUENCE</scope>
    <source>
        <strain evidence="8">17113</strain>
    </source>
</reference>
<keyword evidence="5 6" id="KW-0472">Membrane</keyword>
<gene>
    <name evidence="8" type="ORF">IAC61_04760</name>
</gene>
<name>A0A9D9DGQ0_9FIRM</name>
<comment type="subcellular location">
    <subcellularLocation>
        <location evidence="1">Cell membrane</location>
        <topology evidence="1">Multi-pass membrane protein</topology>
    </subcellularLocation>
</comment>
<feature type="domain" description="RDD" evidence="7">
    <location>
        <begin position="203"/>
        <end position="300"/>
    </location>
</feature>
<feature type="transmembrane region" description="Helical" evidence="6">
    <location>
        <begin position="260"/>
        <end position="282"/>
    </location>
</feature>
<dbReference type="Pfam" id="PF06271">
    <property type="entry name" value="RDD"/>
    <property type="match status" value="1"/>
</dbReference>
<evidence type="ECO:0000256" key="4">
    <source>
        <dbReference type="ARBA" id="ARBA00022989"/>
    </source>
</evidence>
<organism evidence="8 9">
    <name type="scientific">Candidatus Alloenteromonas pullistercoris</name>
    <dbReference type="NCBI Taxonomy" id="2840785"/>
    <lineage>
        <taxon>Bacteria</taxon>
        <taxon>Bacillati</taxon>
        <taxon>Bacillota</taxon>
        <taxon>Bacillota incertae sedis</taxon>
        <taxon>Candidatus Alloenteromonas</taxon>
    </lineage>
</organism>
<evidence type="ECO:0000256" key="5">
    <source>
        <dbReference type="ARBA" id="ARBA00023136"/>
    </source>
</evidence>
<evidence type="ECO:0000259" key="7">
    <source>
        <dbReference type="Pfam" id="PF06271"/>
    </source>
</evidence>
<comment type="caution">
    <text evidence="8">The sequence shown here is derived from an EMBL/GenBank/DDBJ whole genome shotgun (WGS) entry which is preliminary data.</text>
</comment>
<reference evidence="8" key="2">
    <citation type="journal article" date="2021" name="PeerJ">
        <title>Extensive microbial diversity within the chicken gut microbiome revealed by metagenomics and culture.</title>
        <authorList>
            <person name="Gilroy R."/>
            <person name="Ravi A."/>
            <person name="Getino M."/>
            <person name="Pursley I."/>
            <person name="Horton D.L."/>
            <person name="Alikhan N.F."/>
            <person name="Baker D."/>
            <person name="Gharbi K."/>
            <person name="Hall N."/>
            <person name="Watson M."/>
            <person name="Adriaenssens E.M."/>
            <person name="Foster-Nyarko E."/>
            <person name="Jarju S."/>
            <person name="Secka A."/>
            <person name="Antonio M."/>
            <person name="Oren A."/>
            <person name="Chaudhuri R.R."/>
            <person name="La Ragione R."/>
            <person name="Hildebrand F."/>
            <person name="Pallen M.J."/>
        </authorList>
    </citation>
    <scope>NUCLEOTIDE SEQUENCE</scope>
    <source>
        <strain evidence="8">17113</strain>
    </source>
</reference>
<dbReference type="AlphaFoldDB" id="A0A9D9DGQ0"/>
<feature type="transmembrane region" description="Helical" evidence="6">
    <location>
        <begin position="23"/>
        <end position="48"/>
    </location>
</feature>
<dbReference type="EMBL" id="JADINA010000031">
    <property type="protein sequence ID" value="MBO8426612.1"/>
    <property type="molecule type" value="Genomic_DNA"/>
</dbReference>
<keyword evidence="2" id="KW-1003">Cell membrane</keyword>
<dbReference type="InterPro" id="IPR051791">
    <property type="entry name" value="Pra-immunoreactive"/>
</dbReference>
<evidence type="ECO:0000313" key="8">
    <source>
        <dbReference type="EMBL" id="MBO8426612.1"/>
    </source>
</evidence>
<keyword evidence="3 6" id="KW-0812">Transmembrane</keyword>
<feature type="transmembrane region" description="Helical" evidence="6">
    <location>
        <begin position="202"/>
        <end position="224"/>
    </location>
</feature>
<dbReference type="GO" id="GO:0005886">
    <property type="term" value="C:plasma membrane"/>
    <property type="evidence" value="ECO:0007669"/>
    <property type="project" value="UniProtKB-SubCell"/>
</dbReference>
<dbReference type="Proteomes" id="UP000823634">
    <property type="component" value="Unassembled WGS sequence"/>
</dbReference>
<evidence type="ECO:0000256" key="1">
    <source>
        <dbReference type="ARBA" id="ARBA00004651"/>
    </source>
</evidence>
<evidence type="ECO:0000256" key="3">
    <source>
        <dbReference type="ARBA" id="ARBA00022692"/>
    </source>
</evidence>
<evidence type="ECO:0000256" key="6">
    <source>
        <dbReference type="SAM" id="Phobius"/>
    </source>
</evidence>
<dbReference type="InterPro" id="IPR010432">
    <property type="entry name" value="RDD"/>
</dbReference>
<keyword evidence="4 6" id="KW-1133">Transmembrane helix</keyword>
<evidence type="ECO:0000256" key="2">
    <source>
        <dbReference type="ARBA" id="ARBA00022475"/>
    </source>
</evidence>